<keyword evidence="1" id="KW-0479">Metal-binding</keyword>
<name>A0A521FJY4_9RHOB</name>
<evidence type="ECO:0000313" key="4">
    <source>
        <dbReference type="Proteomes" id="UP000316030"/>
    </source>
</evidence>
<dbReference type="RefSeq" id="WP_142494596.1">
    <property type="nucleotide sequence ID" value="NZ_FXTO01000032.1"/>
</dbReference>
<feature type="domain" description="Fumarylacetoacetase-like C-terminal" evidence="2">
    <location>
        <begin position="28"/>
        <end position="221"/>
    </location>
</feature>
<keyword evidence="3" id="KW-0378">Hydrolase</keyword>
<dbReference type="OrthoDB" id="5197601at2"/>
<dbReference type="PANTHER" id="PTHR11820:SF90">
    <property type="entry name" value="FLUTATHIONE S-TRANSFERASE"/>
    <property type="match status" value="1"/>
</dbReference>
<gene>
    <name evidence="3" type="ORF">SAMN06265173_13235</name>
</gene>
<proteinExistence type="predicted"/>
<dbReference type="Pfam" id="PF01557">
    <property type="entry name" value="FAA_hydrolase"/>
    <property type="match status" value="1"/>
</dbReference>
<organism evidence="3 4">
    <name type="scientific">Thalassovita litoralis</name>
    <dbReference type="NCBI Taxonomy" id="1010611"/>
    <lineage>
        <taxon>Bacteria</taxon>
        <taxon>Pseudomonadati</taxon>
        <taxon>Pseudomonadota</taxon>
        <taxon>Alphaproteobacteria</taxon>
        <taxon>Rhodobacterales</taxon>
        <taxon>Roseobacteraceae</taxon>
        <taxon>Thalassovita</taxon>
    </lineage>
</organism>
<dbReference type="Gene3D" id="3.90.850.10">
    <property type="entry name" value="Fumarylacetoacetase-like, C-terminal domain"/>
    <property type="match status" value="1"/>
</dbReference>
<dbReference type="GO" id="GO:0046872">
    <property type="term" value="F:metal ion binding"/>
    <property type="evidence" value="ECO:0007669"/>
    <property type="project" value="UniProtKB-KW"/>
</dbReference>
<evidence type="ECO:0000256" key="1">
    <source>
        <dbReference type="ARBA" id="ARBA00022723"/>
    </source>
</evidence>
<dbReference type="PANTHER" id="PTHR11820">
    <property type="entry name" value="ACYLPYRUVASE"/>
    <property type="match status" value="1"/>
</dbReference>
<keyword evidence="4" id="KW-1185">Reference proteome</keyword>
<dbReference type="GO" id="GO:0018773">
    <property type="term" value="F:acetylpyruvate hydrolase activity"/>
    <property type="evidence" value="ECO:0007669"/>
    <property type="project" value="TreeGrafter"/>
</dbReference>
<dbReference type="InterPro" id="IPR011234">
    <property type="entry name" value="Fumarylacetoacetase-like_C"/>
</dbReference>
<protein>
    <submittedName>
        <fullName evidence="3">Fumarylpyruvate hydrolase</fullName>
    </submittedName>
</protein>
<evidence type="ECO:0000259" key="2">
    <source>
        <dbReference type="Pfam" id="PF01557"/>
    </source>
</evidence>
<dbReference type="EMBL" id="FXTO01000032">
    <property type="protein sequence ID" value="SMO96475.1"/>
    <property type="molecule type" value="Genomic_DNA"/>
</dbReference>
<keyword evidence="3" id="KW-0670">Pyruvate</keyword>
<evidence type="ECO:0000313" key="3">
    <source>
        <dbReference type="EMBL" id="SMO96475.1"/>
    </source>
</evidence>
<accession>A0A521FJY4</accession>
<sequence>MSSYLFDTPKVQSIPVKGEDKQYPINRIFCVGRNYAAHAAEMGVEVDREAPFYFTKSPSANLASGSTLPYPPGTENFHYEMELVLVIGKPVFRVSAADAADAIYAYGCGLDMTRRDLQLVARAKQRPWDLGKDVEGSAVFAPLTKAAEMGELGEQRIHLEINGEVKQDAHLKDLIHNVSEIVADLSKFYHLVPGDVIMTGTPAGVGPVVAGDKITGGVDGLDPIALTIGDPE</sequence>
<dbReference type="InterPro" id="IPR036663">
    <property type="entry name" value="Fumarylacetoacetase_C_sf"/>
</dbReference>
<dbReference type="Proteomes" id="UP000316030">
    <property type="component" value="Unassembled WGS sequence"/>
</dbReference>
<reference evidence="3 4" key="1">
    <citation type="submission" date="2017-05" db="EMBL/GenBank/DDBJ databases">
        <authorList>
            <person name="Varghese N."/>
            <person name="Submissions S."/>
        </authorList>
    </citation>
    <scope>NUCLEOTIDE SEQUENCE [LARGE SCALE GENOMIC DNA]</scope>
    <source>
        <strain evidence="3 4">DSM 29506</strain>
    </source>
</reference>
<dbReference type="AlphaFoldDB" id="A0A521FJY4"/>
<dbReference type="SUPFAM" id="SSF56529">
    <property type="entry name" value="FAH"/>
    <property type="match status" value="1"/>
</dbReference>